<evidence type="ECO:0000313" key="2">
    <source>
        <dbReference type="EMBL" id="KAF9070677.1"/>
    </source>
</evidence>
<reference evidence="2" key="1">
    <citation type="submission" date="2020-11" db="EMBL/GenBank/DDBJ databases">
        <authorList>
            <consortium name="DOE Joint Genome Institute"/>
            <person name="Ahrendt S."/>
            <person name="Riley R."/>
            <person name="Andreopoulos W."/>
            <person name="Labutti K."/>
            <person name="Pangilinan J."/>
            <person name="Ruiz-Duenas F.J."/>
            <person name="Barrasa J.M."/>
            <person name="Sanchez-Garcia M."/>
            <person name="Camarero S."/>
            <person name="Miyauchi S."/>
            <person name="Serrano A."/>
            <person name="Linde D."/>
            <person name="Babiker R."/>
            <person name="Drula E."/>
            <person name="Ayuso-Fernandez I."/>
            <person name="Pacheco R."/>
            <person name="Padilla G."/>
            <person name="Ferreira P."/>
            <person name="Barriuso J."/>
            <person name="Kellner H."/>
            <person name="Castanera R."/>
            <person name="Alfaro M."/>
            <person name="Ramirez L."/>
            <person name="Pisabarro A.G."/>
            <person name="Kuo A."/>
            <person name="Tritt A."/>
            <person name="Lipzen A."/>
            <person name="He G."/>
            <person name="Yan M."/>
            <person name="Ng V."/>
            <person name="Cullen D."/>
            <person name="Martin F."/>
            <person name="Rosso M.-N."/>
            <person name="Henrissat B."/>
            <person name="Hibbett D."/>
            <person name="Martinez A.T."/>
            <person name="Grigoriev I.V."/>
        </authorList>
    </citation>
    <scope>NUCLEOTIDE SEQUENCE</scope>
    <source>
        <strain evidence="2">AH 40177</strain>
    </source>
</reference>
<proteinExistence type="predicted"/>
<evidence type="ECO:0000256" key="1">
    <source>
        <dbReference type="SAM" id="MobiDB-lite"/>
    </source>
</evidence>
<dbReference type="EMBL" id="JADNRY010000038">
    <property type="protein sequence ID" value="KAF9070677.1"/>
    <property type="molecule type" value="Genomic_DNA"/>
</dbReference>
<organism evidence="2 3">
    <name type="scientific">Rhodocollybia butyracea</name>
    <dbReference type="NCBI Taxonomy" id="206335"/>
    <lineage>
        <taxon>Eukaryota</taxon>
        <taxon>Fungi</taxon>
        <taxon>Dikarya</taxon>
        <taxon>Basidiomycota</taxon>
        <taxon>Agaricomycotina</taxon>
        <taxon>Agaricomycetes</taxon>
        <taxon>Agaricomycetidae</taxon>
        <taxon>Agaricales</taxon>
        <taxon>Marasmiineae</taxon>
        <taxon>Omphalotaceae</taxon>
        <taxon>Rhodocollybia</taxon>
    </lineage>
</organism>
<name>A0A9P5PY98_9AGAR</name>
<protein>
    <submittedName>
        <fullName evidence="2">Uncharacterized protein</fullName>
    </submittedName>
</protein>
<feature type="region of interest" description="Disordered" evidence="1">
    <location>
        <begin position="1"/>
        <end position="33"/>
    </location>
</feature>
<keyword evidence="3" id="KW-1185">Reference proteome</keyword>
<comment type="caution">
    <text evidence="2">The sequence shown here is derived from an EMBL/GenBank/DDBJ whole genome shotgun (WGS) entry which is preliminary data.</text>
</comment>
<sequence length="271" mass="29760">MDIDPLADTAPPRYAVESDEEDEYNPLSSRSEAAAQVSTPEIKIISQAKPKQPLVVAFGEAGKYWAKGCKLGEQSGGIYVDGVQVSLIFTPSWSRCTIVVSETFTRLPLTLMHPYAKHLIDELDPSRIIMLDTYPAPTYVSNVPIAFQDAPVRFVGNATSFERFAPPNVIHSTTSAAVLTYAAFAFESQPTLLLLPFPRIPSPPPKTLANSDFSHLSEDQYQWDDSTMVDVHRALLGGGAEAEWRMPSNSSRPSQAINLKNRPMVDGGMFI</sequence>
<dbReference type="OrthoDB" id="2546621at2759"/>
<gene>
    <name evidence="2" type="ORF">BDP27DRAFT_1292211</name>
</gene>
<accession>A0A9P5PY98</accession>
<dbReference type="Proteomes" id="UP000772434">
    <property type="component" value="Unassembled WGS sequence"/>
</dbReference>
<evidence type="ECO:0000313" key="3">
    <source>
        <dbReference type="Proteomes" id="UP000772434"/>
    </source>
</evidence>
<dbReference type="AlphaFoldDB" id="A0A9P5PY98"/>